<keyword evidence="2" id="KW-1185">Reference proteome</keyword>
<dbReference type="Proteomes" id="UP001060085">
    <property type="component" value="Linkage Group LG03"/>
</dbReference>
<proteinExistence type="predicted"/>
<organism evidence="1 2">
    <name type="scientific">Catharanthus roseus</name>
    <name type="common">Madagascar periwinkle</name>
    <name type="synonym">Vinca rosea</name>
    <dbReference type="NCBI Taxonomy" id="4058"/>
    <lineage>
        <taxon>Eukaryota</taxon>
        <taxon>Viridiplantae</taxon>
        <taxon>Streptophyta</taxon>
        <taxon>Embryophyta</taxon>
        <taxon>Tracheophyta</taxon>
        <taxon>Spermatophyta</taxon>
        <taxon>Magnoliopsida</taxon>
        <taxon>eudicotyledons</taxon>
        <taxon>Gunneridae</taxon>
        <taxon>Pentapetalae</taxon>
        <taxon>asterids</taxon>
        <taxon>lamiids</taxon>
        <taxon>Gentianales</taxon>
        <taxon>Apocynaceae</taxon>
        <taxon>Rauvolfioideae</taxon>
        <taxon>Vinceae</taxon>
        <taxon>Catharanthinae</taxon>
        <taxon>Catharanthus</taxon>
    </lineage>
</organism>
<evidence type="ECO:0000313" key="1">
    <source>
        <dbReference type="EMBL" id="KAI5671233.1"/>
    </source>
</evidence>
<accession>A0ACC0BF45</accession>
<gene>
    <name evidence="1" type="ORF">M9H77_11597</name>
</gene>
<reference evidence="2" key="1">
    <citation type="journal article" date="2023" name="Nat. Plants">
        <title>Single-cell RNA sequencing provides a high-resolution roadmap for understanding the multicellular compartmentation of specialized metabolism.</title>
        <authorList>
            <person name="Sun S."/>
            <person name="Shen X."/>
            <person name="Li Y."/>
            <person name="Li Y."/>
            <person name="Wang S."/>
            <person name="Li R."/>
            <person name="Zhang H."/>
            <person name="Shen G."/>
            <person name="Guo B."/>
            <person name="Wei J."/>
            <person name="Xu J."/>
            <person name="St-Pierre B."/>
            <person name="Chen S."/>
            <person name="Sun C."/>
        </authorList>
    </citation>
    <scope>NUCLEOTIDE SEQUENCE [LARGE SCALE GENOMIC DNA]</scope>
</reference>
<evidence type="ECO:0000313" key="2">
    <source>
        <dbReference type="Proteomes" id="UP001060085"/>
    </source>
</evidence>
<sequence length="192" mass="22712">MTMKANTYLIITRYLRSRTSNSQLYITLACERRNAIKSRTKPRIDDEEEEVPIKRRGPYETKKCDCPFKLKGEQIITSENWQLFVHDGRHNHKIGVYSHGHAQATRLAEEQLTQTENLGKVMCHHCTKNIQCTYEDEKNRMHERNTAEEVFCLSAQHDYMVFYRNCEDSNVLSDIVVAHPISIEMIRMWHMY</sequence>
<protein>
    <submittedName>
        <fullName evidence="1">Uncharacterized protein</fullName>
    </submittedName>
</protein>
<comment type="caution">
    <text evidence="1">The sequence shown here is derived from an EMBL/GenBank/DDBJ whole genome shotgun (WGS) entry which is preliminary data.</text>
</comment>
<name>A0ACC0BF45_CATRO</name>
<dbReference type="EMBL" id="CM044703">
    <property type="protein sequence ID" value="KAI5671233.1"/>
    <property type="molecule type" value="Genomic_DNA"/>
</dbReference>